<name>E6PQM6_9ZZZZ</name>
<feature type="domain" description="GST N-terminal" evidence="1">
    <location>
        <begin position="1"/>
        <end position="65"/>
    </location>
</feature>
<dbReference type="PROSITE" id="PS50404">
    <property type="entry name" value="GST_NTER"/>
    <property type="match status" value="1"/>
</dbReference>
<dbReference type="SUPFAM" id="SSF52833">
    <property type="entry name" value="Thioredoxin-like"/>
    <property type="match status" value="1"/>
</dbReference>
<dbReference type="EMBL" id="CABM01000042">
    <property type="protein sequence ID" value="CBH97231.1"/>
    <property type="molecule type" value="Genomic_DNA"/>
</dbReference>
<dbReference type="PANTHER" id="PTHR43968:SF6">
    <property type="entry name" value="GLUTATHIONE S-TRANSFERASE OMEGA"/>
    <property type="match status" value="1"/>
</dbReference>
<sequence>MFLLEKGLRIPSVTVDVFKDENRESAFLAHNPAGQTPALELADGTVLAEAVAIAEYFEELHPAPALIGATPLQRAQTRMWWRRVELNITEFIHNAYHDAEGPQALPGPHSGRAGGG</sequence>
<gene>
    <name evidence="2" type="ORF">CARN2_2703</name>
</gene>
<accession>E6PQM6</accession>
<dbReference type="GO" id="GO:0016740">
    <property type="term" value="F:transferase activity"/>
    <property type="evidence" value="ECO:0007669"/>
    <property type="project" value="UniProtKB-KW"/>
</dbReference>
<organism evidence="2">
    <name type="scientific">mine drainage metagenome</name>
    <dbReference type="NCBI Taxonomy" id="410659"/>
    <lineage>
        <taxon>unclassified sequences</taxon>
        <taxon>metagenomes</taxon>
        <taxon>ecological metagenomes</taxon>
    </lineage>
</organism>
<dbReference type="AlphaFoldDB" id="E6PQM6"/>
<dbReference type="InterPro" id="IPR004045">
    <property type="entry name" value="Glutathione_S-Trfase_N"/>
</dbReference>
<reference evidence="2" key="1">
    <citation type="submission" date="2009-10" db="EMBL/GenBank/DDBJ databases">
        <title>Diversity of trophic interactions inside an arsenic-rich microbial ecosystem.</title>
        <authorList>
            <person name="Bertin P.N."/>
            <person name="Heinrich-Salmeron A."/>
            <person name="Pelletier E."/>
            <person name="Goulhen-Chollet F."/>
            <person name="Arsene-Ploetze F."/>
            <person name="Gallien S."/>
            <person name="Calteau A."/>
            <person name="Vallenet D."/>
            <person name="Casiot C."/>
            <person name="Chane-Woon-Ming B."/>
            <person name="Giloteaux L."/>
            <person name="Barakat M."/>
            <person name="Bonnefoy V."/>
            <person name="Bruneel O."/>
            <person name="Chandler M."/>
            <person name="Cleiss J."/>
            <person name="Duran R."/>
            <person name="Elbaz-Poulichet F."/>
            <person name="Fonknechten N."/>
            <person name="Lauga B."/>
            <person name="Mornico D."/>
            <person name="Ortet P."/>
            <person name="Schaeffer C."/>
            <person name="Siguier P."/>
            <person name="Alexander Thil Smith A."/>
            <person name="Van Dorsselaer A."/>
            <person name="Weissenbach J."/>
            <person name="Medigue C."/>
            <person name="Le Paslier D."/>
        </authorList>
    </citation>
    <scope>NUCLEOTIDE SEQUENCE</scope>
</reference>
<protein>
    <submittedName>
        <fullName evidence="2">Putative glutathione S-transferase family protein</fullName>
    </submittedName>
</protein>
<dbReference type="Gene3D" id="3.40.30.10">
    <property type="entry name" value="Glutaredoxin"/>
    <property type="match status" value="1"/>
</dbReference>
<dbReference type="PANTHER" id="PTHR43968">
    <property type="match status" value="1"/>
</dbReference>
<comment type="caution">
    <text evidence="2">The sequence shown here is derived from an EMBL/GenBank/DDBJ whole genome shotgun (WGS) entry which is preliminary data.</text>
</comment>
<proteinExistence type="predicted"/>
<dbReference type="Pfam" id="PF13409">
    <property type="entry name" value="GST_N_2"/>
    <property type="match status" value="1"/>
</dbReference>
<dbReference type="InterPro" id="IPR036249">
    <property type="entry name" value="Thioredoxin-like_sf"/>
</dbReference>
<evidence type="ECO:0000259" key="1">
    <source>
        <dbReference type="PROSITE" id="PS50404"/>
    </source>
</evidence>
<dbReference type="GO" id="GO:0005737">
    <property type="term" value="C:cytoplasm"/>
    <property type="evidence" value="ECO:0007669"/>
    <property type="project" value="TreeGrafter"/>
</dbReference>
<keyword evidence="2" id="KW-0808">Transferase</keyword>
<evidence type="ECO:0000313" key="2">
    <source>
        <dbReference type="EMBL" id="CBH97231.1"/>
    </source>
</evidence>
<dbReference type="InterPro" id="IPR050983">
    <property type="entry name" value="GST_Omega/HSP26"/>
</dbReference>